<evidence type="ECO:0000313" key="1">
    <source>
        <dbReference type="EMBL" id="NKX44344.1"/>
    </source>
</evidence>
<name>A0A7X6GZ40_9RHOB</name>
<sequence>MTTHILRLALVVGLVAALSACGWRDPGPRGVGLPFDARLATGETWRDFTVRVVAPGATLVQARESARYEATRHCLERTGFSDVDWVIDPATADWAVARTEAGEPIVSGSCARR</sequence>
<dbReference type="RefSeq" id="WP_168622722.1">
    <property type="nucleotide sequence ID" value="NZ_JAAZQQ010000002.1"/>
</dbReference>
<protein>
    <recommendedName>
        <fullName evidence="3">Lipoprotein</fullName>
    </recommendedName>
</protein>
<evidence type="ECO:0008006" key="3">
    <source>
        <dbReference type="Google" id="ProtNLM"/>
    </source>
</evidence>
<keyword evidence="2" id="KW-1185">Reference proteome</keyword>
<dbReference type="EMBL" id="JAAZQQ010000002">
    <property type="protein sequence ID" value="NKX44344.1"/>
    <property type="molecule type" value="Genomic_DNA"/>
</dbReference>
<proteinExistence type="predicted"/>
<dbReference type="Proteomes" id="UP000526408">
    <property type="component" value="Unassembled WGS sequence"/>
</dbReference>
<reference evidence="1 2" key="1">
    <citation type="submission" date="2020-04" db="EMBL/GenBank/DDBJ databases">
        <authorList>
            <person name="Yoon J."/>
        </authorList>
    </citation>
    <scope>NUCLEOTIDE SEQUENCE [LARGE SCALE GENOMIC DNA]</scope>
    <source>
        <strain evidence="1 2">KMU-115</strain>
    </source>
</reference>
<accession>A0A7X6GZ40</accession>
<comment type="caution">
    <text evidence="1">The sequence shown here is derived from an EMBL/GenBank/DDBJ whole genome shotgun (WGS) entry which is preliminary data.</text>
</comment>
<evidence type="ECO:0000313" key="2">
    <source>
        <dbReference type="Proteomes" id="UP000526408"/>
    </source>
</evidence>
<dbReference type="AlphaFoldDB" id="A0A7X6GZ40"/>
<dbReference type="PROSITE" id="PS51257">
    <property type="entry name" value="PROKAR_LIPOPROTEIN"/>
    <property type="match status" value="1"/>
</dbReference>
<organism evidence="1 2">
    <name type="scientific">Roseicyclus persicicus</name>
    <dbReference type="NCBI Taxonomy" id="2650661"/>
    <lineage>
        <taxon>Bacteria</taxon>
        <taxon>Pseudomonadati</taxon>
        <taxon>Pseudomonadota</taxon>
        <taxon>Alphaproteobacteria</taxon>
        <taxon>Rhodobacterales</taxon>
        <taxon>Roseobacteraceae</taxon>
        <taxon>Roseicyclus</taxon>
    </lineage>
</organism>
<gene>
    <name evidence="1" type="ORF">HCU73_07040</name>
</gene>